<sequence>MAGDFHGSSTSLIDAHHNPMPSYSSSSSSFLTTPFKSELISINTDTDTEDDDSFILELSRQIEDYMLQDDDDHNKHNNTHVVNNQIHNQHRVVENSKSGRWKMTESTQQMKYYRGRRGTSSSGSGMRAVFLNRSGSKTGSNGTGVFLPPSANNPTAQGCKTPGTSFIWFTNLINSCLLV</sequence>
<dbReference type="AlphaFoldDB" id="A0AAD5BNF2"/>
<dbReference type="Proteomes" id="UP001206925">
    <property type="component" value="Unassembled WGS sequence"/>
</dbReference>
<accession>A0AAD5BNF2</accession>
<gene>
    <name evidence="2" type="ORF">M8C21_025191</name>
</gene>
<comment type="caution">
    <text evidence="2">The sequence shown here is derived from an EMBL/GenBank/DDBJ whole genome shotgun (WGS) entry which is preliminary data.</text>
</comment>
<name>A0AAD5BNF2_AMBAR</name>
<feature type="region of interest" description="Disordered" evidence="1">
    <location>
        <begin position="1"/>
        <end position="28"/>
    </location>
</feature>
<proteinExistence type="predicted"/>
<reference evidence="2" key="1">
    <citation type="submission" date="2022-06" db="EMBL/GenBank/DDBJ databases">
        <title>Uncovering the hologenomic basis of an extraordinary plant invasion.</title>
        <authorList>
            <person name="Bieker V.C."/>
            <person name="Martin M.D."/>
            <person name="Gilbert T."/>
            <person name="Hodgins K."/>
            <person name="Battlay P."/>
            <person name="Petersen B."/>
            <person name="Wilson J."/>
        </authorList>
    </citation>
    <scope>NUCLEOTIDE SEQUENCE</scope>
    <source>
        <strain evidence="2">AA19_3_7</strain>
        <tissue evidence="2">Leaf</tissue>
    </source>
</reference>
<evidence type="ECO:0000313" key="3">
    <source>
        <dbReference type="Proteomes" id="UP001206925"/>
    </source>
</evidence>
<organism evidence="2 3">
    <name type="scientific">Ambrosia artemisiifolia</name>
    <name type="common">Common ragweed</name>
    <dbReference type="NCBI Taxonomy" id="4212"/>
    <lineage>
        <taxon>Eukaryota</taxon>
        <taxon>Viridiplantae</taxon>
        <taxon>Streptophyta</taxon>
        <taxon>Embryophyta</taxon>
        <taxon>Tracheophyta</taxon>
        <taxon>Spermatophyta</taxon>
        <taxon>Magnoliopsida</taxon>
        <taxon>eudicotyledons</taxon>
        <taxon>Gunneridae</taxon>
        <taxon>Pentapetalae</taxon>
        <taxon>asterids</taxon>
        <taxon>campanulids</taxon>
        <taxon>Asterales</taxon>
        <taxon>Asteraceae</taxon>
        <taxon>Asteroideae</taxon>
        <taxon>Heliantheae alliance</taxon>
        <taxon>Heliantheae</taxon>
        <taxon>Ambrosia</taxon>
    </lineage>
</organism>
<evidence type="ECO:0000313" key="2">
    <source>
        <dbReference type="EMBL" id="KAI7726617.1"/>
    </source>
</evidence>
<dbReference type="PANTHER" id="PTHR33356:SF16">
    <property type="entry name" value="G PATCH DOMAIN PROTEIN"/>
    <property type="match status" value="1"/>
</dbReference>
<dbReference type="PANTHER" id="PTHR33356">
    <property type="entry name" value="TIP41-LIKE PROTEIN"/>
    <property type="match status" value="1"/>
</dbReference>
<evidence type="ECO:0000256" key="1">
    <source>
        <dbReference type="SAM" id="MobiDB-lite"/>
    </source>
</evidence>
<keyword evidence="3" id="KW-1185">Reference proteome</keyword>
<protein>
    <submittedName>
        <fullName evidence="2">Uncharacterized protein</fullName>
    </submittedName>
</protein>
<dbReference type="EMBL" id="JAMZMK010011625">
    <property type="protein sequence ID" value="KAI7726617.1"/>
    <property type="molecule type" value="Genomic_DNA"/>
</dbReference>